<feature type="transmembrane region" description="Helical" evidence="1">
    <location>
        <begin position="417"/>
        <end position="440"/>
    </location>
</feature>
<dbReference type="EMBL" id="DTBZ01000095">
    <property type="protein sequence ID" value="HGQ18309.1"/>
    <property type="molecule type" value="Genomic_DNA"/>
</dbReference>
<comment type="caution">
    <text evidence="2">The sequence shown here is derived from an EMBL/GenBank/DDBJ whole genome shotgun (WGS) entry which is preliminary data.</text>
</comment>
<keyword evidence="1" id="KW-0472">Membrane</keyword>
<evidence type="ECO:0000256" key="1">
    <source>
        <dbReference type="SAM" id="Phobius"/>
    </source>
</evidence>
<proteinExistence type="predicted"/>
<evidence type="ECO:0000313" key="2">
    <source>
        <dbReference type="EMBL" id="HGQ18309.1"/>
    </source>
</evidence>
<dbReference type="AlphaFoldDB" id="A0A7J3JRW7"/>
<keyword evidence="1" id="KW-1133">Transmembrane helix</keyword>
<protein>
    <submittedName>
        <fullName evidence="2">Uncharacterized protein</fullName>
    </submittedName>
</protein>
<organism evidence="2">
    <name type="scientific">Ignisphaera aggregans</name>
    <dbReference type="NCBI Taxonomy" id="334771"/>
    <lineage>
        <taxon>Archaea</taxon>
        <taxon>Thermoproteota</taxon>
        <taxon>Thermoprotei</taxon>
        <taxon>Desulfurococcales</taxon>
        <taxon>Desulfurococcaceae</taxon>
        <taxon>Ignisphaera</taxon>
    </lineage>
</organism>
<accession>A0A7J3JRW7</accession>
<keyword evidence="1" id="KW-0812">Transmembrane</keyword>
<name>A0A7J3JRW7_9CREN</name>
<reference evidence="2" key="1">
    <citation type="journal article" date="2020" name="mSystems">
        <title>Genome- and Community-Level Interaction Insights into Carbon Utilization and Element Cycling Functions of Hydrothermarchaeota in Hydrothermal Sediment.</title>
        <authorList>
            <person name="Zhou Z."/>
            <person name="Liu Y."/>
            <person name="Xu W."/>
            <person name="Pan J."/>
            <person name="Luo Z.H."/>
            <person name="Li M."/>
        </authorList>
    </citation>
    <scope>NUCLEOTIDE SEQUENCE [LARGE SCALE GENOMIC DNA]</scope>
    <source>
        <strain evidence="2">SpSt-657</strain>
    </source>
</reference>
<gene>
    <name evidence="2" type="ORF">ENU30_04975</name>
</gene>
<sequence>MVKGMSDSDINLHMLRMLLVFMIALNLFDIPLFQGQQNTVIYLTNNSITWIYTDSINMSRNINRLAILMNPTNGEVQYFLNFNSSIKTPVNISIRSSIDIIGSERIYYQFDNILFFSNRTYGINRINESIEGNINIDLKEIAIQWHKHEIKIPSEAVSNTTYAILSLREELSKLTLSLGKNYIRKIEGFYVVEQLKNTYRESFYFYDIYINKTQYLNTLFNADNSLCKVINELPMKASIDLVINLSMAESYAKLNIQGIEIEDPVKAYQAGLCILPLILDIQDILRNINSNDVHSKEFVGITTSIFTAINRNFIINALNAYADATNFIVRNHYNNLINSQIVFNYENKRGLLLSISNINIYYYNVTQIRKILVDLTQIIMEKLELPQFNVSEIVDESRVEIQSIHTTSTYINNRIDIWNVLIIIIIAVAVQTCIIVYIMIKIVLAKHFK</sequence>